<reference evidence="1 2" key="1">
    <citation type="submission" date="2018-08" db="EMBL/GenBank/DDBJ databases">
        <title>A genome reference for cultivated species of the human gut microbiota.</title>
        <authorList>
            <person name="Zou Y."/>
            <person name="Xue W."/>
            <person name="Luo G."/>
        </authorList>
    </citation>
    <scope>NUCLEOTIDE SEQUENCE [LARGE SCALE GENOMIC DNA]</scope>
    <source>
        <strain evidence="1 2">OF05-12</strain>
    </source>
</reference>
<proteinExistence type="predicted"/>
<dbReference type="Proteomes" id="UP000261031">
    <property type="component" value="Unassembled WGS sequence"/>
</dbReference>
<dbReference type="EMBL" id="QSWD01000002">
    <property type="protein sequence ID" value="RGP03788.1"/>
    <property type="molecule type" value="Genomic_DNA"/>
</dbReference>
<protein>
    <submittedName>
        <fullName evidence="1">Uncharacterized protein</fullName>
    </submittedName>
</protein>
<comment type="caution">
    <text evidence="1">The sequence shown here is derived from an EMBL/GenBank/DDBJ whole genome shotgun (WGS) entry which is preliminary data.</text>
</comment>
<accession>A0A3E5HPM0</accession>
<evidence type="ECO:0000313" key="1">
    <source>
        <dbReference type="EMBL" id="RGP03788.1"/>
    </source>
</evidence>
<dbReference type="AlphaFoldDB" id="A0A3E5HPM0"/>
<gene>
    <name evidence="1" type="ORF">DXA79_04835</name>
</gene>
<evidence type="ECO:0000313" key="2">
    <source>
        <dbReference type="Proteomes" id="UP000261031"/>
    </source>
</evidence>
<sequence length="137" mass="14491">MASMAGVSAAMFTRLNNGSNITLDTFAQLCGACRLNPADYMPASRGRSWNDVRDALNRVPGLGPDAVDDIVDYAKARIRTAQPDGDPRPMESATVPTAMDAPFHDERAAAWNPVVPDPDPAIDPTTDGTGMAYGIGI</sequence>
<name>A0A3E5HPM0_BIFPS</name>
<organism evidence="1 2">
    <name type="scientific">Bifidobacterium pseudocatenulatum</name>
    <dbReference type="NCBI Taxonomy" id="28026"/>
    <lineage>
        <taxon>Bacteria</taxon>
        <taxon>Bacillati</taxon>
        <taxon>Actinomycetota</taxon>
        <taxon>Actinomycetes</taxon>
        <taxon>Bifidobacteriales</taxon>
        <taxon>Bifidobacteriaceae</taxon>
        <taxon>Bifidobacterium</taxon>
    </lineage>
</organism>